<accession>A0A1Q8YIE7</accession>
<evidence type="ECO:0008006" key="4">
    <source>
        <dbReference type="Google" id="ProtNLM"/>
    </source>
</evidence>
<dbReference type="AlphaFoldDB" id="A0A1Q8YIE7"/>
<dbReference type="RefSeq" id="WP_075585417.1">
    <property type="nucleotide sequence ID" value="NZ_MSYM01000007.1"/>
</dbReference>
<comment type="caution">
    <text evidence="2">The sequence shown here is derived from an EMBL/GenBank/DDBJ whole genome shotgun (WGS) entry which is preliminary data.</text>
</comment>
<reference evidence="2 3" key="1">
    <citation type="submission" date="2017-01" db="EMBL/GenBank/DDBJ databases">
        <title>Genome sequence of Rhodoferax antarcticus ANT.BR, a psychrophilic purple nonsulfur bacterium from an Antarctic microbial mat.</title>
        <authorList>
            <person name="Baker J."/>
            <person name="Riester C."/>
            <person name="Skinner B."/>
            <person name="Newell A."/>
            <person name="Swingley W."/>
            <person name="Madigan M."/>
            <person name="Jung D."/>
            <person name="Asao M."/>
            <person name="Chen M."/>
            <person name="Loughlin P."/>
            <person name="Pan H."/>
            <person name="Lin S."/>
            <person name="Li N."/>
            <person name="Shaw J."/>
            <person name="Prado M."/>
            <person name="Sherman C."/>
            <person name="Li X."/>
            <person name="Tang J."/>
            <person name="Blankenship R."/>
            <person name="Zhao T."/>
            <person name="Touchman J."/>
            <person name="Sattley M."/>
        </authorList>
    </citation>
    <scope>NUCLEOTIDE SEQUENCE [LARGE SCALE GENOMIC DNA]</scope>
    <source>
        <strain evidence="2 3">ANT.BR</strain>
    </source>
</reference>
<keyword evidence="1" id="KW-0732">Signal</keyword>
<feature type="chain" id="PRO_5010337851" description="PepSY domain-containing protein" evidence="1">
    <location>
        <begin position="24"/>
        <end position="271"/>
    </location>
</feature>
<name>A0A1Q8YIE7_9BURK</name>
<evidence type="ECO:0000256" key="1">
    <source>
        <dbReference type="SAM" id="SignalP"/>
    </source>
</evidence>
<keyword evidence="3" id="KW-1185">Reference proteome</keyword>
<dbReference type="Proteomes" id="UP000185911">
    <property type="component" value="Unassembled WGS sequence"/>
</dbReference>
<feature type="signal peptide" evidence="1">
    <location>
        <begin position="1"/>
        <end position="23"/>
    </location>
</feature>
<dbReference type="EMBL" id="MSYM01000007">
    <property type="protein sequence ID" value="OLP07772.1"/>
    <property type="molecule type" value="Genomic_DNA"/>
</dbReference>
<evidence type="ECO:0000313" key="2">
    <source>
        <dbReference type="EMBL" id="OLP07772.1"/>
    </source>
</evidence>
<gene>
    <name evidence="2" type="ORF">BLL52_0868</name>
</gene>
<evidence type="ECO:0000313" key="3">
    <source>
        <dbReference type="Proteomes" id="UP000185911"/>
    </source>
</evidence>
<proteinExistence type="predicted"/>
<protein>
    <recommendedName>
        <fullName evidence="4">PepSY domain-containing protein</fullName>
    </recommendedName>
</protein>
<sequence length="271" mass="30198">MKLKHTLIAIASSTLLVTGVAHAADTTAAMSASAKASAAVANAKAAADATAARMTDRQMARSGNMKDDREQLQQKLRAGKNRADYAKILKDNGYRISAINEDKKDYLEYEVVKGGGSYEVQIDFENGATQASKVEVENNMWRADATERMMKDDKYQHANALVVDPKGRYSDRRYMKSWTDEKDRLEKALPMNLKATDYRSKLEGLGYKVTAVNDRETDYVEYEIAKGENSYEVQIDLNSGTGKAKKIDVTSNLWEADPTDRATDRAKETKK</sequence>
<organism evidence="2 3">
    <name type="scientific">Rhodoferax antarcticus ANT.BR</name>
    <dbReference type="NCBI Taxonomy" id="1111071"/>
    <lineage>
        <taxon>Bacteria</taxon>
        <taxon>Pseudomonadati</taxon>
        <taxon>Pseudomonadota</taxon>
        <taxon>Betaproteobacteria</taxon>
        <taxon>Burkholderiales</taxon>
        <taxon>Comamonadaceae</taxon>
        <taxon>Rhodoferax</taxon>
    </lineage>
</organism>